<evidence type="ECO:0000313" key="2">
    <source>
        <dbReference type="EMBL" id="KAI0524516.1"/>
    </source>
</evidence>
<sequence length="130" mass="15473">MNGKSISALLFENSVILNATNQMWSWVKKGKLNPKVETFWWRVFHIALPTYTYLENRRLQRDRYCPRRCNDLENIELVVTKCGKIKEVIKQVRKWGFIIPACDSISDYCNWLSSQSSFMINIYCNMIYFT</sequence>
<reference evidence="2" key="1">
    <citation type="journal article" date="2022" name="Front. Genet.">
        <title>Chromosome-Scale Assembly of the Dendrobium nobile Genome Provides Insights Into the Molecular Mechanism of the Biosynthesis of the Medicinal Active Ingredient of Dendrobium.</title>
        <authorList>
            <person name="Xu Q."/>
            <person name="Niu S.-C."/>
            <person name="Li K.-L."/>
            <person name="Zheng P.-J."/>
            <person name="Zhang X.-J."/>
            <person name="Jia Y."/>
            <person name="Liu Y."/>
            <person name="Niu Y.-X."/>
            <person name="Yu L.-H."/>
            <person name="Chen D.-F."/>
            <person name="Zhang G.-Q."/>
        </authorList>
    </citation>
    <scope>NUCLEOTIDE SEQUENCE</scope>
    <source>
        <tissue evidence="2">Leaf</tissue>
    </source>
</reference>
<keyword evidence="3" id="KW-1185">Reference proteome</keyword>
<accession>A0A8T3BYW6</accession>
<evidence type="ECO:0000259" key="1">
    <source>
        <dbReference type="Pfam" id="PF13966"/>
    </source>
</evidence>
<protein>
    <recommendedName>
        <fullName evidence="1">Reverse transcriptase zinc-binding domain-containing protein</fullName>
    </recommendedName>
</protein>
<feature type="domain" description="Reverse transcriptase zinc-binding" evidence="1">
    <location>
        <begin position="19"/>
        <end position="86"/>
    </location>
</feature>
<dbReference type="Pfam" id="PF13966">
    <property type="entry name" value="zf-RVT"/>
    <property type="match status" value="1"/>
</dbReference>
<proteinExistence type="predicted"/>
<dbReference type="EMBL" id="JAGYWB010000004">
    <property type="protein sequence ID" value="KAI0524516.1"/>
    <property type="molecule type" value="Genomic_DNA"/>
</dbReference>
<gene>
    <name evidence="2" type="ORF">KFK09_003889</name>
</gene>
<dbReference type="Proteomes" id="UP000829196">
    <property type="component" value="Unassembled WGS sequence"/>
</dbReference>
<dbReference type="AlphaFoldDB" id="A0A8T3BYW6"/>
<organism evidence="2 3">
    <name type="scientific">Dendrobium nobile</name>
    <name type="common">Orchid</name>
    <dbReference type="NCBI Taxonomy" id="94219"/>
    <lineage>
        <taxon>Eukaryota</taxon>
        <taxon>Viridiplantae</taxon>
        <taxon>Streptophyta</taxon>
        <taxon>Embryophyta</taxon>
        <taxon>Tracheophyta</taxon>
        <taxon>Spermatophyta</taxon>
        <taxon>Magnoliopsida</taxon>
        <taxon>Liliopsida</taxon>
        <taxon>Asparagales</taxon>
        <taxon>Orchidaceae</taxon>
        <taxon>Epidendroideae</taxon>
        <taxon>Malaxideae</taxon>
        <taxon>Dendrobiinae</taxon>
        <taxon>Dendrobium</taxon>
    </lineage>
</organism>
<comment type="caution">
    <text evidence="2">The sequence shown here is derived from an EMBL/GenBank/DDBJ whole genome shotgun (WGS) entry which is preliminary data.</text>
</comment>
<name>A0A8T3BYW6_DENNO</name>
<dbReference type="InterPro" id="IPR026960">
    <property type="entry name" value="RVT-Znf"/>
</dbReference>
<evidence type="ECO:0000313" key="3">
    <source>
        <dbReference type="Proteomes" id="UP000829196"/>
    </source>
</evidence>